<gene>
    <name evidence="3" type="ORF">TCAP_07302</name>
</gene>
<dbReference type="CDD" id="cd22952">
    <property type="entry name" value="ART10-like"/>
    <property type="match status" value="1"/>
</dbReference>
<evidence type="ECO:0000256" key="1">
    <source>
        <dbReference type="SAM" id="MobiDB-lite"/>
    </source>
</evidence>
<accession>A0A2K3Q040</accession>
<dbReference type="InterPro" id="IPR045255">
    <property type="entry name" value="RanBP1-like"/>
</dbReference>
<keyword evidence="4" id="KW-1185">Reference proteome</keyword>
<evidence type="ECO:0000313" key="4">
    <source>
        <dbReference type="Proteomes" id="UP000236621"/>
    </source>
</evidence>
<evidence type="ECO:0000259" key="2">
    <source>
        <dbReference type="PROSITE" id="PS50196"/>
    </source>
</evidence>
<dbReference type="PANTHER" id="PTHR23138">
    <property type="entry name" value="RAN BINDING PROTEIN"/>
    <property type="match status" value="1"/>
</dbReference>
<dbReference type="GO" id="GO:0005643">
    <property type="term" value="C:nuclear pore"/>
    <property type="evidence" value="ECO:0007669"/>
    <property type="project" value="TreeGrafter"/>
</dbReference>
<dbReference type="InterPro" id="IPR014752">
    <property type="entry name" value="Arrestin-like_C"/>
</dbReference>
<organism evidence="3 4">
    <name type="scientific">Tolypocladium capitatum</name>
    <dbReference type="NCBI Taxonomy" id="45235"/>
    <lineage>
        <taxon>Eukaryota</taxon>
        <taxon>Fungi</taxon>
        <taxon>Dikarya</taxon>
        <taxon>Ascomycota</taxon>
        <taxon>Pezizomycotina</taxon>
        <taxon>Sordariomycetes</taxon>
        <taxon>Hypocreomycetidae</taxon>
        <taxon>Hypocreales</taxon>
        <taxon>Ophiocordycipitaceae</taxon>
        <taxon>Tolypocladium</taxon>
    </lineage>
</organism>
<evidence type="ECO:0000313" key="3">
    <source>
        <dbReference type="EMBL" id="PNY20902.1"/>
    </source>
</evidence>
<dbReference type="OrthoDB" id="2333384at2759"/>
<dbReference type="Pfam" id="PF00638">
    <property type="entry name" value="Ran_BP1"/>
    <property type="match status" value="1"/>
</dbReference>
<protein>
    <submittedName>
        <fullName evidence="3">Ran-specific GTPase-activating protein 1</fullName>
    </submittedName>
</protein>
<sequence>MPEGSFRIALDAPKRVHRPADEISGRVVCSGNDGQVQIDFRGIAEVKLPGSLTGQRSRTVATLFHSQVVASGSRSDIDGPSLHLWPFNFSFPLTAQPSEQWQVHPLFASLSRSPLPPSFTYSSPLFDCKVEYSLEAKVVDNHYDSVADRCFHKCYLLFEPATSGGGSEPPLASFTRNFTTSSRPLGPKPDGQSQSFRGRLSSYISRHGTASTRFTVDVKVPSAIIQRERFPCHVSVRVDDSIEAPTPRLEVRGLTVVILSHTYNLDIPFRVNEDVDLSTILSDLHAPLLPPSFTTYNISRRYEMKIDLLVACVEDQFQFLVDVPSLKVLPAGATVPFGSTDDQPPSYNVTMASQSGSTVVPPYESQASSAGAGHEFETKARLFEFVREKAGWKERCRGSLYLQREESSSKTRLLVRQDGTHKIFADHYITAEMQLMPIVNSDRSWTWHSAADLSGETVEALHFAARFKDSESANVFKAAFFKAQDHPGAAHVKPMT</sequence>
<dbReference type="InterPro" id="IPR000156">
    <property type="entry name" value="Ran_bind_dom"/>
</dbReference>
<feature type="region of interest" description="Disordered" evidence="1">
    <location>
        <begin position="164"/>
        <end position="196"/>
    </location>
</feature>
<dbReference type="InterPro" id="IPR011993">
    <property type="entry name" value="PH-like_dom_sf"/>
</dbReference>
<dbReference type="PROSITE" id="PS50196">
    <property type="entry name" value="RANBD1"/>
    <property type="match status" value="1"/>
</dbReference>
<dbReference type="GO" id="GO:0005737">
    <property type="term" value="C:cytoplasm"/>
    <property type="evidence" value="ECO:0007669"/>
    <property type="project" value="TreeGrafter"/>
</dbReference>
<dbReference type="Gene3D" id="2.60.40.640">
    <property type="match status" value="1"/>
</dbReference>
<dbReference type="Gene3D" id="2.30.29.30">
    <property type="entry name" value="Pleckstrin-homology domain (PH domain)/Phosphotyrosine-binding domain (PTB)"/>
    <property type="match status" value="1"/>
</dbReference>
<dbReference type="GO" id="GO:0005096">
    <property type="term" value="F:GTPase activator activity"/>
    <property type="evidence" value="ECO:0007669"/>
    <property type="project" value="TreeGrafter"/>
</dbReference>
<dbReference type="SMART" id="SM00160">
    <property type="entry name" value="RanBD"/>
    <property type="match status" value="1"/>
</dbReference>
<proteinExistence type="predicted"/>
<reference evidence="3 4" key="1">
    <citation type="submission" date="2017-08" db="EMBL/GenBank/DDBJ databases">
        <title>Harnessing the power of phylogenomics to disentangle the directionality and signatures of interkingdom host jumping in the parasitic fungal genus Tolypocladium.</title>
        <authorList>
            <person name="Quandt C.A."/>
            <person name="Patterson W."/>
            <person name="Spatafora J.W."/>
        </authorList>
    </citation>
    <scope>NUCLEOTIDE SEQUENCE [LARGE SCALE GENOMIC DNA]</scope>
    <source>
        <strain evidence="3 4">CBS 113982</strain>
    </source>
</reference>
<dbReference type="SUPFAM" id="SSF50729">
    <property type="entry name" value="PH domain-like"/>
    <property type="match status" value="1"/>
</dbReference>
<comment type="caution">
    <text evidence="3">The sequence shown here is derived from an EMBL/GenBank/DDBJ whole genome shotgun (WGS) entry which is preliminary data.</text>
</comment>
<dbReference type="STRING" id="45235.A0A2K3Q040"/>
<feature type="compositionally biased region" description="Polar residues" evidence="1">
    <location>
        <begin position="174"/>
        <end position="183"/>
    </location>
</feature>
<dbReference type="EMBL" id="NRSZ01001256">
    <property type="protein sequence ID" value="PNY20902.1"/>
    <property type="molecule type" value="Genomic_DNA"/>
</dbReference>
<name>A0A2K3Q040_9HYPO</name>
<feature type="domain" description="RanBD1" evidence="2">
    <location>
        <begin position="376"/>
        <end position="485"/>
    </location>
</feature>
<dbReference type="Proteomes" id="UP000236621">
    <property type="component" value="Unassembled WGS sequence"/>
</dbReference>
<dbReference type="PANTHER" id="PTHR23138:SF87">
    <property type="entry name" value="E3 SUMO-PROTEIN LIGASE RANBP2"/>
    <property type="match status" value="1"/>
</dbReference>
<dbReference type="AlphaFoldDB" id="A0A2K3Q040"/>